<proteinExistence type="predicted"/>
<protein>
    <submittedName>
        <fullName evidence="1">Uncharacterized protein</fullName>
    </submittedName>
</protein>
<reference evidence="1" key="1">
    <citation type="submission" date="2023-08" db="EMBL/GenBank/DDBJ databases">
        <authorList>
            <person name="Chen Y."/>
            <person name="Shah S."/>
            <person name="Dougan E. K."/>
            <person name="Thang M."/>
            <person name="Chan C."/>
        </authorList>
    </citation>
    <scope>NUCLEOTIDE SEQUENCE</scope>
</reference>
<organism evidence="1 2">
    <name type="scientific">Effrenium voratum</name>
    <dbReference type="NCBI Taxonomy" id="2562239"/>
    <lineage>
        <taxon>Eukaryota</taxon>
        <taxon>Sar</taxon>
        <taxon>Alveolata</taxon>
        <taxon>Dinophyceae</taxon>
        <taxon>Suessiales</taxon>
        <taxon>Symbiodiniaceae</taxon>
        <taxon>Effrenium</taxon>
    </lineage>
</organism>
<dbReference type="EMBL" id="CAUJNA010003335">
    <property type="protein sequence ID" value="CAJ1399414.1"/>
    <property type="molecule type" value="Genomic_DNA"/>
</dbReference>
<evidence type="ECO:0000313" key="2">
    <source>
        <dbReference type="Proteomes" id="UP001178507"/>
    </source>
</evidence>
<accession>A0AA36J6H0</accession>
<gene>
    <name evidence="1" type="ORF">EVOR1521_LOCUS22950</name>
</gene>
<name>A0AA36J6H0_9DINO</name>
<sequence length="67" mass="7240">MGALFLDKGFTEEQLDSIEAKDQELRSVADLAAGASSEEDARAWAEELGLSGRVARSRFVQPGAQRT</sequence>
<dbReference type="AlphaFoldDB" id="A0AA36J6H0"/>
<keyword evidence="2" id="KW-1185">Reference proteome</keyword>
<dbReference type="Proteomes" id="UP001178507">
    <property type="component" value="Unassembled WGS sequence"/>
</dbReference>
<comment type="caution">
    <text evidence="1">The sequence shown here is derived from an EMBL/GenBank/DDBJ whole genome shotgun (WGS) entry which is preliminary data.</text>
</comment>
<evidence type="ECO:0000313" key="1">
    <source>
        <dbReference type="EMBL" id="CAJ1399414.1"/>
    </source>
</evidence>